<evidence type="ECO:0000256" key="2">
    <source>
        <dbReference type="ARBA" id="ARBA00022827"/>
    </source>
</evidence>
<dbReference type="PANTHER" id="PTHR46972">
    <property type="entry name" value="MONOOXYGENASE ASQM-RELATED"/>
    <property type="match status" value="1"/>
</dbReference>
<dbReference type="KEGG" id="rgr:FZ934_22790"/>
<reference evidence="5 6" key="1">
    <citation type="submission" date="2019-08" db="EMBL/GenBank/DDBJ databases">
        <title>Prosopis cineraria nodule microbiome.</title>
        <authorList>
            <person name="Ali R."/>
            <person name="Chaluvadi S.R."/>
            <person name="Wang X."/>
        </authorList>
    </citation>
    <scope>NUCLEOTIDE SEQUENCE [LARGE SCALE GENOMIC DNA]</scope>
    <source>
        <strain evidence="5 6">BG7</strain>
        <plasmid evidence="5 6">unnamed</plasmid>
    </source>
</reference>
<dbReference type="OrthoDB" id="4230779at2"/>
<dbReference type="GO" id="GO:0004497">
    <property type="term" value="F:monooxygenase activity"/>
    <property type="evidence" value="ECO:0007669"/>
    <property type="project" value="UniProtKB-KW"/>
</dbReference>
<dbReference type="AlphaFoldDB" id="A0A5Q0CH42"/>
<geneLocation type="plasmid" evidence="5 6">
    <name>unnamed</name>
</geneLocation>
<accession>A0A5Q0CH42</accession>
<proteinExistence type="predicted"/>
<keyword evidence="2" id="KW-0274">FAD</keyword>
<keyword evidence="6" id="KW-1185">Reference proteome</keyword>
<evidence type="ECO:0000313" key="6">
    <source>
        <dbReference type="Proteomes" id="UP000326881"/>
    </source>
</evidence>
<evidence type="ECO:0000256" key="4">
    <source>
        <dbReference type="ARBA" id="ARBA00023033"/>
    </source>
</evidence>
<keyword evidence="3" id="KW-0560">Oxidoreductase</keyword>
<dbReference type="Proteomes" id="UP000326881">
    <property type="component" value="Plasmid unnamed"/>
</dbReference>
<keyword evidence="4" id="KW-0503">Monooxygenase</keyword>
<evidence type="ECO:0008006" key="7">
    <source>
        <dbReference type="Google" id="ProtNLM"/>
    </source>
</evidence>
<keyword evidence="5" id="KW-0614">Plasmid</keyword>
<dbReference type="PANTHER" id="PTHR46972:SF1">
    <property type="entry name" value="FAD DEPENDENT OXIDOREDUCTASE DOMAIN-CONTAINING PROTEIN"/>
    <property type="match status" value="1"/>
</dbReference>
<gene>
    <name evidence="5" type="ORF">FZ934_22790</name>
</gene>
<evidence type="ECO:0000256" key="1">
    <source>
        <dbReference type="ARBA" id="ARBA00022630"/>
    </source>
</evidence>
<evidence type="ECO:0000313" key="5">
    <source>
        <dbReference type="EMBL" id="QFY64074.1"/>
    </source>
</evidence>
<keyword evidence="1" id="KW-0285">Flavoprotein</keyword>
<dbReference type="SUPFAM" id="SSF51905">
    <property type="entry name" value="FAD/NAD(P)-binding domain"/>
    <property type="match status" value="1"/>
</dbReference>
<organism evidence="5 6">
    <name type="scientific">Rhizobium grahamii</name>
    <dbReference type="NCBI Taxonomy" id="1120045"/>
    <lineage>
        <taxon>Bacteria</taxon>
        <taxon>Pseudomonadati</taxon>
        <taxon>Pseudomonadota</taxon>
        <taxon>Alphaproteobacteria</taxon>
        <taxon>Hyphomicrobiales</taxon>
        <taxon>Rhizobiaceae</taxon>
        <taxon>Rhizobium/Agrobacterium group</taxon>
        <taxon>Rhizobium</taxon>
    </lineage>
</organism>
<sequence>MPPSGDGANIAMFDGAELAKAILAHPDNPELALATYEELMFCRSHAAAADAREVVDLCLGDKAPHSLVDFFAQPRGIS</sequence>
<name>A0A5Q0CH42_9HYPH</name>
<dbReference type="Gene3D" id="3.50.50.60">
    <property type="entry name" value="FAD/NAD(P)-binding domain"/>
    <property type="match status" value="1"/>
</dbReference>
<dbReference type="EMBL" id="CP043499">
    <property type="protein sequence ID" value="QFY64074.1"/>
    <property type="molecule type" value="Genomic_DNA"/>
</dbReference>
<dbReference type="InterPro" id="IPR036188">
    <property type="entry name" value="FAD/NAD-bd_sf"/>
</dbReference>
<evidence type="ECO:0000256" key="3">
    <source>
        <dbReference type="ARBA" id="ARBA00023002"/>
    </source>
</evidence>
<protein>
    <recommendedName>
        <fullName evidence="7">FAD-binding domain-containing protein</fullName>
    </recommendedName>
</protein>